<comment type="caution">
    <text evidence="1">The sequence shown here is derived from an EMBL/GenBank/DDBJ whole genome shotgun (WGS) entry which is preliminary data.</text>
</comment>
<dbReference type="Gene3D" id="3.40.50.300">
    <property type="entry name" value="P-loop containing nucleotide triphosphate hydrolases"/>
    <property type="match status" value="2"/>
</dbReference>
<reference evidence="1" key="1">
    <citation type="submission" date="2022-09" db="EMBL/GenBank/DDBJ databases">
        <title>Culturomic study of gut microbiota in children with autism spectrum disorder.</title>
        <authorList>
            <person name="Efimov B.A."/>
            <person name="Chaplin A.V."/>
            <person name="Sokolova S.R."/>
            <person name="Pikina A.P."/>
            <person name="Korzhanova M."/>
            <person name="Belova V."/>
            <person name="Korostin D."/>
        </authorList>
    </citation>
    <scope>NUCLEOTIDE SEQUENCE</scope>
    <source>
        <strain evidence="1">ASD5510</strain>
    </source>
</reference>
<accession>A0A9J6QTM7</accession>
<sequence>MLEKLKRRFLPKMKGRADLENANQEFLAEIAPLGGLSFEQEKLVKTGTGYEACIYVHGYPKEVAAHWLTLLTGIEDTICVLDIGSTNKAQIKKNLRNSLDEQNSRYRTARSDGEAIDAQQKYEEIAEMYREVNSYGNIMKTLLARIYVSGKTMYETDEKIREVISELEGSSFKCAVNLNETKSEWRNGFLSYSQQQNTIYRRSGQPILSRALAGGHPFHFSSLHDPHGMYLGLTPTGGAVIFDLFRKTKIRMSYDFVAIGKKGSGKSTTLKKLMLHRAISGDLVRVFDVSGEFAKETRKLGGKIISLDGQTDSIINILQILPDENQSVAYNKHISKVSTIWRYLKHGQVDENELLILKLVLRLLYLQFGFLDKDGNLAKDLKAARTTEFPILSDMLDLVHFMLDHYDDYEEEIQGISKVRRNQVPVLETIELKLNDLCTSYRKLFNGHTTVEDFYSEKVVCFNMKNLTAMEDTIYDAQLYNALSVCWDNCLIVGSEMKERYETKTIADQDIVHSLILLDEAHRTINANKLAGVEEVVSMIREGRKYFAAIGLASPSIRDFVPDSVGSDAVEKIRTMFELTTYKFVMNQDSNVLPKLREVFQNALSDKEIEGIPTLGQGECIFSIAGDRNLECSIYVSEEELTFFDGGM</sequence>
<protein>
    <recommendedName>
        <fullName evidence="3">TraG P-loop domain-containing protein</fullName>
    </recommendedName>
</protein>
<dbReference type="RefSeq" id="WP_269478520.1">
    <property type="nucleotide sequence ID" value="NZ_JAOSHN010000004.1"/>
</dbReference>
<dbReference type="SUPFAM" id="SSF52540">
    <property type="entry name" value="P-loop containing nucleoside triphosphate hydrolases"/>
    <property type="match status" value="1"/>
</dbReference>
<evidence type="ECO:0000313" key="1">
    <source>
        <dbReference type="EMBL" id="MCU7378908.1"/>
    </source>
</evidence>
<dbReference type="InterPro" id="IPR027417">
    <property type="entry name" value="P-loop_NTPase"/>
</dbReference>
<evidence type="ECO:0000313" key="2">
    <source>
        <dbReference type="Proteomes" id="UP001065549"/>
    </source>
</evidence>
<evidence type="ECO:0008006" key="3">
    <source>
        <dbReference type="Google" id="ProtNLM"/>
    </source>
</evidence>
<dbReference type="Proteomes" id="UP001065549">
    <property type="component" value="Unassembled WGS sequence"/>
</dbReference>
<dbReference type="EMBL" id="JAOSHN010000004">
    <property type="protein sequence ID" value="MCU7378908.1"/>
    <property type="molecule type" value="Genomic_DNA"/>
</dbReference>
<name>A0A9J6QTM7_9FIRM</name>
<gene>
    <name evidence="1" type="ORF">OBO34_11130</name>
</gene>
<proteinExistence type="predicted"/>
<organism evidence="1 2">
    <name type="scientific">Hominibacterium faecale</name>
    <dbReference type="NCBI Taxonomy" id="2839743"/>
    <lineage>
        <taxon>Bacteria</taxon>
        <taxon>Bacillati</taxon>
        <taxon>Bacillota</taxon>
        <taxon>Clostridia</taxon>
        <taxon>Peptostreptococcales</taxon>
        <taxon>Anaerovoracaceae</taxon>
        <taxon>Hominibacterium</taxon>
    </lineage>
</organism>
<dbReference type="AlphaFoldDB" id="A0A9J6QTM7"/>
<keyword evidence="2" id="KW-1185">Reference proteome</keyword>